<reference evidence="1 2" key="1">
    <citation type="submission" date="2016-10" db="EMBL/GenBank/DDBJ databases">
        <authorList>
            <person name="de Groot N.N."/>
        </authorList>
    </citation>
    <scope>NUCLEOTIDE SEQUENCE [LARGE SCALE GENOMIC DNA]</scope>
    <source>
        <strain evidence="1 2">DSM 11978</strain>
    </source>
</reference>
<dbReference type="AlphaFoldDB" id="A0A1H7IJ23"/>
<gene>
    <name evidence="1" type="ORF">SAMN05216439_1251</name>
</gene>
<evidence type="ECO:0000313" key="2">
    <source>
        <dbReference type="Proteomes" id="UP000199506"/>
    </source>
</evidence>
<evidence type="ECO:0000313" key="1">
    <source>
        <dbReference type="EMBL" id="SEK62408.1"/>
    </source>
</evidence>
<dbReference type="InterPro" id="IPR010254">
    <property type="entry name" value="B12-dep_deHydtase_bsu"/>
</dbReference>
<protein>
    <submittedName>
        <fullName evidence="1">Uncharacterized protein</fullName>
    </submittedName>
</protein>
<accession>A0A1H7IJ23</accession>
<proteinExistence type="predicted"/>
<dbReference type="Gene3D" id="1.10.287.470">
    <property type="entry name" value="Helix hairpin bin"/>
    <property type="match status" value="1"/>
</dbReference>
<organism evidence="1 2">
    <name type="scientific">Methanobrevibacter gottschalkii</name>
    <dbReference type="NCBI Taxonomy" id="190974"/>
    <lineage>
        <taxon>Archaea</taxon>
        <taxon>Methanobacteriati</taxon>
        <taxon>Methanobacteriota</taxon>
        <taxon>Methanomada group</taxon>
        <taxon>Methanobacteria</taxon>
        <taxon>Methanobacteriales</taxon>
        <taxon>Methanobacteriaceae</taxon>
        <taxon>Methanobrevibacter</taxon>
    </lineage>
</organism>
<dbReference type="RefSeq" id="WP_069575092.1">
    <property type="nucleotide sequence ID" value="NZ_FOAK01000003.1"/>
</dbReference>
<dbReference type="Gene3D" id="3.40.50.10150">
    <property type="entry name" value="B12-dependent dehydatase associated subunit"/>
    <property type="match status" value="1"/>
</dbReference>
<dbReference type="Pfam" id="PF11576">
    <property type="entry name" value="HcgB"/>
    <property type="match status" value="1"/>
</dbReference>
<dbReference type="STRING" id="190974.SAMN05216439_1251"/>
<name>A0A1H7IJ23_9EURY</name>
<sequence>MAFEKMIHDAFEESRNNSRLGDTTDEINEIKEYIKNAKKIYVPNKNGIKVKVLNEVLNKYGLPEAEILQINTSTADTSRIPALAKAYMALDQSDADLIIARGRLGIPGSGSLLIFIDNKGRILTCGTSPSHPIHKKSLEQAVYEEACEALEKIGFDKRLKK</sequence>
<dbReference type="InterPro" id="IPR012019">
    <property type="entry name" value="HcgB"/>
</dbReference>
<dbReference type="EMBL" id="FOAK01000003">
    <property type="protein sequence ID" value="SEK62408.1"/>
    <property type="molecule type" value="Genomic_DNA"/>
</dbReference>
<dbReference type="Proteomes" id="UP000199506">
    <property type="component" value="Unassembled WGS sequence"/>
</dbReference>
<dbReference type="OrthoDB" id="114359at2157"/>